<proteinExistence type="predicted"/>
<dbReference type="EMBL" id="JAVIDA010000001">
    <property type="protein sequence ID" value="MDQ9070163.1"/>
    <property type="molecule type" value="Genomic_DNA"/>
</dbReference>
<dbReference type="AlphaFoldDB" id="A0AAW8JDB1"/>
<dbReference type="InterPro" id="IPR015797">
    <property type="entry name" value="NUDIX_hydrolase-like_dom_sf"/>
</dbReference>
<reference evidence="4" key="1">
    <citation type="submission" date="2023-08" db="EMBL/GenBank/DDBJ databases">
        <title>Emergence of clinically-relevant ST2 carbapenem-resistant Acinetobacter baumannii strains in hospital sewages in Zhejiang, East of China.</title>
        <authorList>
            <person name="Kaichao C."/>
            <person name="Zhang R."/>
        </authorList>
    </citation>
    <scope>NUCLEOTIDE SEQUENCE</scope>
    <source>
        <strain evidence="4">M-SY-60</strain>
    </source>
</reference>
<dbReference type="Proteomes" id="UP001243195">
    <property type="component" value="Unassembled WGS sequence"/>
</dbReference>
<dbReference type="PROSITE" id="PS51462">
    <property type="entry name" value="NUDIX"/>
    <property type="match status" value="1"/>
</dbReference>
<sequence length="140" mass="16483">MTFKMEKVVPVLLRQTHHEKQILVFRHPLAGVQIVKGTVEEHETLENAALRELAEESGIKDAHIQTHLGIFIPSEIGPHWHVFLCETESELADHWNHFCQDDGGLNFDFFWYPLNQQPTSEWHQLFVELFQYIQKQLQIK</sequence>
<accession>A0AAW8JDB1</accession>
<dbReference type="GO" id="GO:0016787">
    <property type="term" value="F:hydrolase activity"/>
    <property type="evidence" value="ECO:0007669"/>
    <property type="project" value="UniProtKB-KW"/>
</dbReference>
<dbReference type="Pfam" id="PF00293">
    <property type="entry name" value="NUDIX"/>
    <property type="match status" value="1"/>
</dbReference>
<dbReference type="InterPro" id="IPR020084">
    <property type="entry name" value="NUDIX_hydrolase_CS"/>
</dbReference>
<dbReference type="InterPro" id="IPR000086">
    <property type="entry name" value="NUDIX_hydrolase_dom"/>
</dbReference>
<keyword evidence="2" id="KW-0378">Hydrolase</keyword>
<protein>
    <submittedName>
        <fullName evidence="4">NUDIX domain-containing protein</fullName>
    </submittedName>
</protein>
<gene>
    <name evidence="4" type="ORF">RFH51_01605</name>
</gene>
<dbReference type="SUPFAM" id="SSF55811">
    <property type="entry name" value="Nudix"/>
    <property type="match status" value="1"/>
</dbReference>
<organism evidence="4 5">
    <name type="scientific">Acinetobacter gerneri</name>
    <dbReference type="NCBI Taxonomy" id="202952"/>
    <lineage>
        <taxon>Bacteria</taxon>
        <taxon>Pseudomonadati</taxon>
        <taxon>Pseudomonadota</taxon>
        <taxon>Gammaproteobacteria</taxon>
        <taxon>Moraxellales</taxon>
        <taxon>Moraxellaceae</taxon>
        <taxon>Acinetobacter</taxon>
    </lineage>
</organism>
<feature type="domain" description="Nudix hydrolase" evidence="3">
    <location>
        <begin position="4"/>
        <end position="134"/>
    </location>
</feature>
<evidence type="ECO:0000259" key="3">
    <source>
        <dbReference type="PROSITE" id="PS51462"/>
    </source>
</evidence>
<evidence type="ECO:0000256" key="2">
    <source>
        <dbReference type="ARBA" id="ARBA00022801"/>
    </source>
</evidence>
<comment type="caution">
    <text evidence="4">The sequence shown here is derived from an EMBL/GenBank/DDBJ whole genome shotgun (WGS) entry which is preliminary data.</text>
</comment>
<dbReference type="PROSITE" id="PS00893">
    <property type="entry name" value="NUDIX_BOX"/>
    <property type="match status" value="1"/>
</dbReference>
<evidence type="ECO:0000256" key="1">
    <source>
        <dbReference type="ARBA" id="ARBA00001946"/>
    </source>
</evidence>
<dbReference type="CDD" id="cd04663">
    <property type="entry name" value="NUDIX_Hydrolase"/>
    <property type="match status" value="1"/>
</dbReference>
<evidence type="ECO:0000313" key="5">
    <source>
        <dbReference type="Proteomes" id="UP001243195"/>
    </source>
</evidence>
<name>A0AAW8JDB1_9GAMM</name>
<comment type="cofactor">
    <cofactor evidence="1">
        <name>Mg(2+)</name>
        <dbReference type="ChEBI" id="CHEBI:18420"/>
    </cofactor>
</comment>
<evidence type="ECO:0000313" key="4">
    <source>
        <dbReference type="EMBL" id="MDQ9070163.1"/>
    </source>
</evidence>
<dbReference type="Gene3D" id="3.90.79.10">
    <property type="entry name" value="Nucleoside Triphosphate Pyrophosphohydrolase"/>
    <property type="match status" value="1"/>
</dbReference>